<feature type="region of interest" description="Disordered" evidence="1">
    <location>
        <begin position="22"/>
        <end position="53"/>
    </location>
</feature>
<dbReference type="Proteomes" id="UP000728185">
    <property type="component" value="Unassembled WGS sequence"/>
</dbReference>
<evidence type="ECO:0000313" key="4">
    <source>
        <dbReference type="Proteomes" id="UP000728185"/>
    </source>
</evidence>
<dbReference type="PANTHER" id="PTHR10953:SF4">
    <property type="entry name" value="UBIQUITIN-ACTIVATING ENZYME E1 C-TERMINAL DOMAIN-CONTAINING PROTEIN"/>
    <property type="match status" value="1"/>
</dbReference>
<feature type="compositionally biased region" description="Polar residues" evidence="1">
    <location>
        <begin position="31"/>
        <end position="40"/>
    </location>
</feature>
<dbReference type="GO" id="GO:0005737">
    <property type="term" value="C:cytoplasm"/>
    <property type="evidence" value="ECO:0007669"/>
    <property type="project" value="TreeGrafter"/>
</dbReference>
<dbReference type="InterPro" id="IPR035985">
    <property type="entry name" value="Ubiquitin-activating_enz"/>
</dbReference>
<dbReference type="Pfam" id="PF00899">
    <property type="entry name" value="ThiF"/>
    <property type="match status" value="1"/>
</dbReference>
<accession>A0A8E0RVL8</accession>
<organism evidence="3 4">
    <name type="scientific">Fasciolopsis buskii</name>
    <dbReference type="NCBI Taxonomy" id="27845"/>
    <lineage>
        <taxon>Eukaryota</taxon>
        <taxon>Metazoa</taxon>
        <taxon>Spiralia</taxon>
        <taxon>Lophotrochozoa</taxon>
        <taxon>Platyhelminthes</taxon>
        <taxon>Trematoda</taxon>
        <taxon>Digenea</taxon>
        <taxon>Plagiorchiida</taxon>
        <taxon>Echinostomata</taxon>
        <taxon>Echinostomatoidea</taxon>
        <taxon>Fasciolidae</taxon>
        <taxon>Fasciolopsis</taxon>
    </lineage>
</organism>
<dbReference type="GO" id="GO:0006511">
    <property type="term" value="P:ubiquitin-dependent protein catabolic process"/>
    <property type="evidence" value="ECO:0007669"/>
    <property type="project" value="TreeGrafter"/>
</dbReference>
<protein>
    <submittedName>
        <fullName evidence="3">Ubiquitin modifier-activating enzyme 6</fullName>
    </submittedName>
</protein>
<dbReference type="EMBL" id="LUCM01007873">
    <property type="protein sequence ID" value="KAA0189268.1"/>
    <property type="molecule type" value="Genomic_DNA"/>
</dbReference>
<evidence type="ECO:0000313" key="3">
    <source>
        <dbReference type="EMBL" id="KAA0189268.1"/>
    </source>
</evidence>
<dbReference type="SUPFAM" id="SSF69572">
    <property type="entry name" value="Activating enzymes of the ubiquitin-like proteins"/>
    <property type="match status" value="1"/>
</dbReference>
<evidence type="ECO:0000256" key="1">
    <source>
        <dbReference type="SAM" id="MobiDB-lite"/>
    </source>
</evidence>
<dbReference type="InterPro" id="IPR000594">
    <property type="entry name" value="ThiF_NAD_FAD-bd"/>
</dbReference>
<feature type="domain" description="THIF-type NAD/FAD binding fold" evidence="2">
    <location>
        <begin position="64"/>
        <end position="120"/>
    </location>
</feature>
<dbReference type="GO" id="GO:0005634">
    <property type="term" value="C:nucleus"/>
    <property type="evidence" value="ECO:0007669"/>
    <property type="project" value="TreeGrafter"/>
</dbReference>
<reference evidence="3" key="1">
    <citation type="submission" date="2019-05" db="EMBL/GenBank/DDBJ databases">
        <title>Annotation for the trematode Fasciolopsis buski.</title>
        <authorList>
            <person name="Choi Y.-J."/>
        </authorList>
    </citation>
    <scope>NUCLEOTIDE SEQUENCE</scope>
    <source>
        <strain evidence="3">HT</strain>
        <tissue evidence="3">Whole worm</tissue>
    </source>
</reference>
<dbReference type="AlphaFoldDB" id="A0A8E0RVL8"/>
<dbReference type="InterPro" id="IPR045886">
    <property type="entry name" value="ThiF/MoeB/HesA"/>
</dbReference>
<dbReference type="GO" id="GO:0006974">
    <property type="term" value="P:DNA damage response"/>
    <property type="evidence" value="ECO:0007669"/>
    <property type="project" value="TreeGrafter"/>
</dbReference>
<evidence type="ECO:0000259" key="2">
    <source>
        <dbReference type="Pfam" id="PF00899"/>
    </source>
</evidence>
<dbReference type="OrthoDB" id="10255449at2759"/>
<comment type="caution">
    <text evidence="3">The sequence shown here is derived from an EMBL/GenBank/DDBJ whole genome shotgun (WGS) entry which is preliminary data.</text>
</comment>
<proteinExistence type="predicted"/>
<dbReference type="PANTHER" id="PTHR10953">
    <property type="entry name" value="UBIQUITIN-ACTIVATING ENZYME E1"/>
    <property type="match status" value="1"/>
</dbReference>
<name>A0A8E0RVL8_9TREM</name>
<keyword evidence="4" id="KW-1185">Reference proteome</keyword>
<dbReference type="Gene3D" id="3.40.50.720">
    <property type="entry name" value="NAD(P)-binding Rossmann-like Domain"/>
    <property type="match status" value="1"/>
</dbReference>
<gene>
    <name evidence="3" type="ORF">FBUS_11679</name>
</gene>
<dbReference type="GO" id="GO:0004839">
    <property type="term" value="F:ubiquitin activating enzyme activity"/>
    <property type="evidence" value="ECO:0007669"/>
    <property type="project" value="TreeGrafter"/>
</dbReference>
<sequence>MLMIFLRLIHYLSPPPPFSAAAESIDPVSTDPHSGTSTRSFDPDSVIDPSKSSLASKTSFRPLAHLVITDPDHIEKSNLNRQFLFRPEHIGQSKSQVAADVIRQINPSIRIRPMEQKSKTKCFQGFLTWKVTFFVCSVWF</sequence>